<dbReference type="AlphaFoldDB" id="A0A926DHR0"/>
<keyword evidence="2" id="KW-1185">Reference proteome</keyword>
<name>A0A926DHR0_9FIRM</name>
<protein>
    <submittedName>
        <fullName evidence="1">Uncharacterized protein</fullName>
    </submittedName>
</protein>
<gene>
    <name evidence="1" type="ORF">H8695_11355</name>
</gene>
<dbReference type="Proteomes" id="UP000620366">
    <property type="component" value="Unassembled WGS sequence"/>
</dbReference>
<proteinExistence type="predicted"/>
<comment type="caution">
    <text evidence="1">The sequence shown here is derived from an EMBL/GenBank/DDBJ whole genome shotgun (WGS) entry which is preliminary data.</text>
</comment>
<evidence type="ECO:0000313" key="1">
    <source>
        <dbReference type="EMBL" id="MBC8537285.1"/>
    </source>
</evidence>
<dbReference type="EMBL" id="JACRSP010000007">
    <property type="protein sequence ID" value="MBC8537285.1"/>
    <property type="molecule type" value="Genomic_DNA"/>
</dbReference>
<dbReference type="RefSeq" id="WP_249301812.1">
    <property type="nucleotide sequence ID" value="NZ_JACRSP010000007.1"/>
</dbReference>
<evidence type="ECO:0000313" key="2">
    <source>
        <dbReference type="Proteomes" id="UP000620366"/>
    </source>
</evidence>
<accession>A0A926DHR0</accession>
<organism evidence="1 2">
    <name type="scientific">Feifania hominis</name>
    <dbReference type="NCBI Taxonomy" id="2763660"/>
    <lineage>
        <taxon>Bacteria</taxon>
        <taxon>Bacillati</taxon>
        <taxon>Bacillota</taxon>
        <taxon>Clostridia</taxon>
        <taxon>Eubacteriales</taxon>
        <taxon>Feifaniaceae</taxon>
        <taxon>Feifania</taxon>
    </lineage>
</organism>
<reference evidence="1" key="1">
    <citation type="submission" date="2020-08" db="EMBL/GenBank/DDBJ databases">
        <title>Genome public.</title>
        <authorList>
            <person name="Liu C."/>
            <person name="Sun Q."/>
        </authorList>
    </citation>
    <scope>NUCLEOTIDE SEQUENCE</scope>
    <source>
        <strain evidence="1">BX7</strain>
    </source>
</reference>
<sequence length="52" mass="6020">MTNKEAIAELNLLESRFSEIRKRDAAWEAVEMAKEALVERDEAVKALWEDGR</sequence>